<gene>
    <name evidence="2" type="ORF">HMPREF9004_1118</name>
</gene>
<dbReference type="STRING" id="888050.HMPREF9004_1118"/>
<dbReference type="Proteomes" id="UP000013015">
    <property type="component" value="Unassembled WGS sequence"/>
</dbReference>
<comment type="caution">
    <text evidence="2">The sequence shown here is derived from an EMBL/GenBank/DDBJ whole genome shotgun (WGS) entry which is preliminary data.</text>
</comment>
<protein>
    <submittedName>
        <fullName evidence="2">Uncharacterized protein</fullName>
    </submittedName>
</protein>
<evidence type="ECO:0000313" key="3">
    <source>
        <dbReference type="Proteomes" id="UP000013015"/>
    </source>
</evidence>
<evidence type="ECO:0000313" key="2">
    <source>
        <dbReference type="EMBL" id="ENO18174.1"/>
    </source>
</evidence>
<organism evidence="2 3">
    <name type="scientific">Schaalia cardiffensis F0333</name>
    <dbReference type="NCBI Taxonomy" id="888050"/>
    <lineage>
        <taxon>Bacteria</taxon>
        <taxon>Bacillati</taxon>
        <taxon>Actinomycetota</taxon>
        <taxon>Actinomycetes</taxon>
        <taxon>Actinomycetales</taxon>
        <taxon>Actinomycetaceae</taxon>
        <taxon>Schaalia</taxon>
    </lineage>
</organism>
<sequence>MGRALHGGPAQVNPHVSGSHRGEGLESGRFRVVQVQRHALDLSGALHRRARPLRPPSDDLTACPQTRYPPALRRALHRRAWPLRPPPDALFTGGLGLSAHPQPRSPPRPQLTSPPALSRTLPSAGRIEKIGVQRAPQARCTVVTAPHTREYVEHPAHRRAERQDPRGESSDAVPLRP</sequence>
<dbReference type="AlphaFoldDB" id="N6WDA5"/>
<reference evidence="2 3" key="1">
    <citation type="submission" date="2013-03" db="EMBL/GenBank/DDBJ databases">
        <title>Reference genome for the Human Microbiome Project.</title>
        <authorList>
            <person name="Aqrawi P."/>
            <person name="Ayvaz T."/>
            <person name="Bess C."/>
            <person name="Blankenburg K."/>
            <person name="Coyle M."/>
            <person name="Deng J."/>
            <person name="Forbes L."/>
            <person name="Fowler G."/>
            <person name="Francisco L."/>
            <person name="Fu Q."/>
            <person name="Gibbs R."/>
            <person name="Gross S."/>
            <person name="Gubbala S."/>
            <person name="Hale W."/>
            <person name="Hemphill L."/>
            <person name="Highlander S."/>
            <person name="Hirani K."/>
            <person name="Jackson L."/>
            <person name="Jakkamsetti A."/>
            <person name="Javaid M."/>
            <person name="Jayaseelan J.C."/>
            <person name="Jiang H."/>
            <person name="Joshi V."/>
            <person name="Korchina V."/>
            <person name="Kovar C."/>
            <person name="Lara F."/>
            <person name="Lee S."/>
            <person name="Liu Y."/>
            <person name="Mata R."/>
            <person name="Mathew T."/>
            <person name="Munidasa M."/>
            <person name="Muzny D."/>
            <person name="Nazareth L."/>
            <person name="Ngo R."/>
            <person name="Nguyen L."/>
            <person name="Nguyen N."/>
            <person name="Okwuonu G."/>
            <person name="Ongeri F."/>
            <person name="Palculict T."/>
            <person name="Patil S."/>
            <person name="Petrosino J."/>
            <person name="Pham C."/>
            <person name="Pham P."/>
            <person name="Pu L.-L."/>
            <person name="Qin X."/>
            <person name="Qu J."/>
            <person name="Reid J."/>
            <person name="Ross M."/>
            <person name="Ruth R."/>
            <person name="Saada N."/>
            <person name="San Lucas F."/>
            <person name="Santibanez J."/>
            <person name="Shang Y."/>
            <person name="Simmons D."/>
            <person name="Song X.-Z."/>
            <person name="Tang L.-Y."/>
            <person name="Thornton R."/>
            <person name="Warren J."/>
            <person name="Weissenberger G."/>
            <person name="Wilczek-Boney K."/>
            <person name="Worley K."/>
            <person name="Youmans B."/>
            <person name="Zhang J."/>
            <person name="Zhang L."/>
            <person name="Zhao Z."/>
            <person name="Zhou C."/>
            <person name="Zhu D."/>
            <person name="Zhu Y."/>
        </authorList>
    </citation>
    <scope>NUCLEOTIDE SEQUENCE [LARGE SCALE GENOMIC DNA]</scope>
    <source>
        <strain evidence="2 3">F0333</strain>
    </source>
</reference>
<dbReference type="PATRIC" id="fig|888050.3.peg.1064"/>
<dbReference type="HOGENOM" id="CLU_1514768_0_0_11"/>
<proteinExistence type="predicted"/>
<accession>N6WDA5</accession>
<name>N6WDA5_9ACTO</name>
<feature type="region of interest" description="Disordered" evidence="1">
    <location>
        <begin position="1"/>
        <end position="23"/>
    </location>
</feature>
<feature type="region of interest" description="Disordered" evidence="1">
    <location>
        <begin position="79"/>
        <end position="177"/>
    </location>
</feature>
<dbReference type="EMBL" id="AQHZ01000017">
    <property type="protein sequence ID" value="ENO18174.1"/>
    <property type="molecule type" value="Genomic_DNA"/>
</dbReference>
<keyword evidence="3" id="KW-1185">Reference proteome</keyword>
<evidence type="ECO:0000256" key="1">
    <source>
        <dbReference type="SAM" id="MobiDB-lite"/>
    </source>
</evidence>